<dbReference type="EMBL" id="CP028913">
    <property type="protein sequence ID" value="AWB94463.1"/>
    <property type="molecule type" value="Genomic_DNA"/>
</dbReference>
<organism evidence="2 3">
    <name type="scientific">Agromyces badenianii</name>
    <dbReference type="NCBI Taxonomy" id="2080742"/>
    <lineage>
        <taxon>Bacteria</taxon>
        <taxon>Bacillati</taxon>
        <taxon>Actinomycetota</taxon>
        <taxon>Actinomycetes</taxon>
        <taxon>Micrococcales</taxon>
        <taxon>Microbacteriaceae</taxon>
        <taxon>Agromyces</taxon>
    </lineage>
</organism>
<dbReference type="KEGG" id="agm:DCE93_01245"/>
<evidence type="ECO:0000256" key="1">
    <source>
        <dbReference type="SAM" id="SignalP"/>
    </source>
</evidence>
<dbReference type="PROSITE" id="PS51318">
    <property type="entry name" value="TAT"/>
    <property type="match status" value="1"/>
</dbReference>
<evidence type="ECO:0000313" key="3">
    <source>
        <dbReference type="Proteomes" id="UP000244729"/>
    </source>
</evidence>
<dbReference type="AlphaFoldDB" id="A0A2S0WSZ3"/>
<sequence>MKQTMRRRLILGSGSALLAAGLALGAASAAVAAQTTWYNGTANINQKYTEGTAYQTRDGIKAGFNESTAVGQARITVWYGAYSNQCWAVECAISGPRTNNKGAFEWTYPGGQSGDKLKMLGIALNVGGMLRAENDLGDVPGDAAATDPLASAADAFSLTPADLTFLASHEGVDVWTASDGTKTYLFTVTGDGYATGASATADVFSKHGLTVGIVGAAGVAQQFTILPDANPTIDGQPVAGLTQLTDTLFVDAEFGTRSSDEVLELDSDVTVGLSGS</sequence>
<dbReference type="InterPro" id="IPR006311">
    <property type="entry name" value="TAT_signal"/>
</dbReference>
<gene>
    <name evidence="2" type="ORF">DCE93_01245</name>
</gene>
<feature type="signal peptide" evidence="1">
    <location>
        <begin position="1"/>
        <end position="32"/>
    </location>
</feature>
<keyword evidence="3" id="KW-1185">Reference proteome</keyword>
<dbReference type="OrthoDB" id="5121340at2"/>
<feature type="chain" id="PRO_5015590448" evidence="1">
    <location>
        <begin position="33"/>
        <end position="276"/>
    </location>
</feature>
<reference evidence="2 3" key="1">
    <citation type="submission" date="2018-04" db="EMBL/GenBank/DDBJ databases">
        <authorList>
            <person name="Li J."/>
        </authorList>
    </citation>
    <scope>NUCLEOTIDE SEQUENCE [LARGE SCALE GENOMIC DNA]</scope>
    <source>
        <strain evidence="3">30A</strain>
    </source>
</reference>
<proteinExistence type="predicted"/>
<dbReference type="RefSeq" id="WP_108594289.1">
    <property type="nucleotide sequence ID" value="NZ_CP028913.1"/>
</dbReference>
<evidence type="ECO:0000313" key="2">
    <source>
        <dbReference type="EMBL" id="AWB94463.1"/>
    </source>
</evidence>
<protein>
    <submittedName>
        <fullName evidence="2">Uncharacterized protein</fullName>
    </submittedName>
</protein>
<name>A0A2S0WSZ3_9MICO</name>
<accession>A0A2S0WSZ3</accession>
<dbReference type="Proteomes" id="UP000244729">
    <property type="component" value="Chromosome"/>
</dbReference>
<keyword evidence="1" id="KW-0732">Signal</keyword>